<dbReference type="STRING" id="1531966.A0A0A1T518"/>
<evidence type="ECO:0000313" key="4">
    <source>
        <dbReference type="EMBL" id="CEJ81140.1"/>
    </source>
</evidence>
<evidence type="ECO:0000259" key="3">
    <source>
        <dbReference type="Pfam" id="PF21666"/>
    </source>
</evidence>
<dbReference type="AlphaFoldDB" id="A0A0A1T518"/>
<evidence type="ECO:0000259" key="2">
    <source>
        <dbReference type="Pfam" id="PF14033"/>
    </source>
</evidence>
<accession>A0A0A1T518</accession>
<name>A0A0A1T518_9HYPO</name>
<dbReference type="PANTHER" id="PTHR33119:SF1">
    <property type="entry name" value="FE2OG DIOXYGENASE DOMAIN-CONTAINING PROTEIN"/>
    <property type="match status" value="1"/>
</dbReference>
<feature type="domain" description="DUF4246" evidence="3">
    <location>
        <begin position="51"/>
        <end position="109"/>
    </location>
</feature>
<reference evidence="4 5" key="1">
    <citation type="journal article" date="2015" name="Genome Announc.">
        <title>Draft Genome Sequence and Gene Annotation of the Entomopathogenic Fungus Verticillium hemipterigenum.</title>
        <authorList>
            <person name="Horn F."/>
            <person name="Habel A."/>
            <person name="Scharf D.H."/>
            <person name="Dworschak J."/>
            <person name="Brakhage A.A."/>
            <person name="Guthke R."/>
            <person name="Hertweck C."/>
            <person name="Linde J."/>
        </authorList>
    </citation>
    <scope>NUCLEOTIDE SEQUENCE [LARGE SCALE GENOMIC DNA]</scope>
</reference>
<dbReference type="InterPro" id="IPR049207">
    <property type="entry name" value="DUF4246_N"/>
</dbReference>
<evidence type="ECO:0000256" key="1">
    <source>
        <dbReference type="SAM" id="MobiDB-lite"/>
    </source>
</evidence>
<feature type="region of interest" description="Disordered" evidence="1">
    <location>
        <begin position="1"/>
        <end position="54"/>
    </location>
</feature>
<dbReference type="InterPro" id="IPR049192">
    <property type="entry name" value="DUF4246_C"/>
</dbReference>
<dbReference type="PANTHER" id="PTHR33119">
    <property type="entry name" value="IFI3P"/>
    <property type="match status" value="1"/>
</dbReference>
<keyword evidence="5" id="KW-1185">Reference proteome</keyword>
<dbReference type="Pfam" id="PF21666">
    <property type="entry name" value="DUF4246_N"/>
    <property type="match status" value="1"/>
</dbReference>
<dbReference type="Pfam" id="PF14033">
    <property type="entry name" value="DUF4246"/>
    <property type="match status" value="1"/>
</dbReference>
<proteinExistence type="predicted"/>
<dbReference type="EMBL" id="CDHN01000001">
    <property type="protein sequence ID" value="CEJ81140.1"/>
    <property type="molecule type" value="Genomic_DNA"/>
</dbReference>
<dbReference type="InterPro" id="IPR025340">
    <property type="entry name" value="DUF4246"/>
</dbReference>
<dbReference type="Proteomes" id="UP000039046">
    <property type="component" value="Unassembled WGS sequence"/>
</dbReference>
<protein>
    <submittedName>
        <fullName evidence="4">Uncharacterized protein</fullName>
    </submittedName>
</protein>
<sequence>MTRLAAASSPLSPRHGTPGSSVPSSRSEENDRPIPTTPVFDNHAGTQPLMVPGLGLPLNAEPPSDHRFAHPFGDWCQDRLTGMELSMMICMNLVTDGPGWHKKIMDDDSARAMIDKQHTFMPLSQKAKDWCLLELRDKARAFDEETGYVTVYESASQVCKTDKAVSPSLLTRFTQGIKHLVATEDIPFGGWRFMRLLVNPSAYPLVYGTSPILVDGSKTTELDDEPTIPNMSSLATFPAQNHIVFSDEAAKAQTKTDHQWLPCEVSFIEAGEKDVAPKVKITSYINGIPYHGHQDLYESIEELISISVPMWNEVLLWKDKPRHPPRILTYGAEWATKLPPWASKLPEADKDPTGPLYTAMLPLVKEYLRRLPHPVFRQDDLRAQIMTRDEPDVIRGTLADAIEQHSEYLPEHVHPDPGISFTYEDWKRGDAYTPIIPPVTEATAWVESPKPEKHQPYKPIKLQEQFKDEGLQVIIEVQQIEPDQRATYLPMFPSGINGYRNEHIVATSVMYFDSVNTNATMAPMSLRAPTVLYPRLYQPDLYSSFFVEQYGITEGTRTLPPGNPPAEYRTMQSVGPIVMPDGRLVAYPNALHRSNASIFLHERGRPYHRRMIAMHLVDPHVRICSTRNVPPQQHGKQWLEAMFSRGRWPGRKLPVELVQMILSYIDYWPLAENQEVAPFGWGVSVYRL</sequence>
<dbReference type="HOGENOM" id="CLU_012066_2_0_1"/>
<organism evidence="4 5">
    <name type="scientific">[Torrubiella] hemipterigena</name>
    <dbReference type="NCBI Taxonomy" id="1531966"/>
    <lineage>
        <taxon>Eukaryota</taxon>
        <taxon>Fungi</taxon>
        <taxon>Dikarya</taxon>
        <taxon>Ascomycota</taxon>
        <taxon>Pezizomycotina</taxon>
        <taxon>Sordariomycetes</taxon>
        <taxon>Hypocreomycetidae</taxon>
        <taxon>Hypocreales</taxon>
        <taxon>Clavicipitaceae</taxon>
        <taxon>Clavicipitaceae incertae sedis</taxon>
        <taxon>'Torrubiella' clade</taxon>
    </lineage>
</organism>
<dbReference type="OrthoDB" id="415532at2759"/>
<evidence type="ECO:0000313" key="5">
    <source>
        <dbReference type="Proteomes" id="UP000039046"/>
    </source>
</evidence>
<gene>
    <name evidence="4" type="ORF">VHEMI01285</name>
</gene>
<feature type="domain" description="DUF4246" evidence="2">
    <location>
        <begin position="126"/>
        <end position="634"/>
    </location>
</feature>